<dbReference type="PROSITE" id="PS50932">
    <property type="entry name" value="HTH_LACI_2"/>
    <property type="match status" value="1"/>
</dbReference>
<evidence type="ECO:0000256" key="1">
    <source>
        <dbReference type="ARBA" id="ARBA00022491"/>
    </source>
</evidence>
<dbReference type="CDD" id="cd06267">
    <property type="entry name" value="PBP1_LacI_sugar_binding-like"/>
    <property type="match status" value="1"/>
</dbReference>
<evidence type="ECO:0000313" key="6">
    <source>
        <dbReference type="EMBL" id="QEE20067.1"/>
    </source>
</evidence>
<organism evidence="6 7">
    <name type="scientific">Paradevosia tibetensis</name>
    <dbReference type="NCBI Taxonomy" id="1447062"/>
    <lineage>
        <taxon>Bacteria</taxon>
        <taxon>Pseudomonadati</taxon>
        <taxon>Pseudomonadota</taxon>
        <taxon>Alphaproteobacteria</taxon>
        <taxon>Hyphomicrobiales</taxon>
        <taxon>Devosiaceae</taxon>
        <taxon>Paradevosia</taxon>
    </lineage>
</organism>
<dbReference type="InterPro" id="IPR010982">
    <property type="entry name" value="Lambda_DNA-bd_dom_sf"/>
</dbReference>
<dbReference type="Proteomes" id="UP000321062">
    <property type="component" value="Chromosome"/>
</dbReference>
<keyword evidence="7" id="KW-1185">Reference proteome</keyword>
<evidence type="ECO:0000256" key="4">
    <source>
        <dbReference type="ARBA" id="ARBA00023163"/>
    </source>
</evidence>
<dbReference type="EMBL" id="CP041690">
    <property type="protein sequence ID" value="QEE20067.1"/>
    <property type="molecule type" value="Genomic_DNA"/>
</dbReference>
<dbReference type="OrthoDB" id="7946617at2"/>
<gene>
    <name evidence="6" type="ORF">FNA67_07720</name>
</gene>
<dbReference type="PANTHER" id="PTHR30146">
    <property type="entry name" value="LACI-RELATED TRANSCRIPTIONAL REPRESSOR"/>
    <property type="match status" value="1"/>
</dbReference>
<dbReference type="InterPro" id="IPR028082">
    <property type="entry name" value="Peripla_BP_I"/>
</dbReference>
<dbReference type="GO" id="GO:0000976">
    <property type="term" value="F:transcription cis-regulatory region binding"/>
    <property type="evidence" value="ECO:0007669"/>
    <property type="project" value="TreeGrafter"/>
</dbReference>
<reference evidence="6 7" key="1">
    <citation type="journal article" date="2015" name="Int. J. Syst. Evol. Microbiol.">
        <title>Youhaiella tibetensis gen. nov., sp. nov., isolated from subsurface sediment.</title>
        <authorList>
            <person name="Wang Y.X."/>
            <person name="Huang F.Q."/>
            <person name="Nogi Y."/>
            <person name="Pang S.J."/>
            <person name="Wang P.K."/>
            <person name="Lv J."/>
        </authorList>
    </citation>
    <scope>NUCLEOTIDE SEQUENCE [LARGE SCALE GENOMIC DNA]</scope>
    <source>
        <strain evidence="7">fig4</strain>
    </source>
</reference>
<dbReference type="CDD" id="cd01392">
    <property type="entry name" value="HTH_LacI"/>
    <property type="match status" value="1"/>
</dbReference>
<dbReference type="RefSeq" id="WP_147655614.1">
    <property type="nucleotide sequence ID" value="NZ_BMFM01000001.1"/>
</dbReference>
<dbReference type="Gene3D" id="1.10.260.40">
    <property type="entry name" value="lambda repressor-like DNA-binding domains"/>
    <property type="match status" value="1"/>
</dbReference>
<accession>A0A5B9DLM0</accession>
<dbReference type="PANTHER" id="PTHR30146:SF148">
    <property type="entry name" value="HTH-TYPE TRANSCRIPTIONAL REPRESSOR PURR-RELATED"/>
    <property type="match status" value="1"/>
</dbReference>
<evidence type="ECO:0000256" key="3">
    <source>
        <dbReference type="ARBA" id="ARBA00023125"/>
    </source>
</evidence>
<keyword evidence="2" id="KW-0805">Transcription regulation</keyword>
<keyword evidence="3" id="KW-0238">DNA-binding</keyword>
<dbReference type="InterPro" id="IPR046335">
    <property type="entry name" value="LacI/GalR-like_sensor"/>
</dbReference>
<feature type="domain" description="HTH lacI-type" evidence="5">
    <location>
        <begin position="2"/>
        <end position="56"/>
    </location>
</feature>
<dbReference type="GO" id="GO:0003700">
    <property type="term" value="F:DNA-binding transcription factor activity"/>
    <property type="evidence" value="ECO:0007669"/>
    <property type="project" value="TreeGrafter"/>
</dbReference>
<dbReference type="SUPFAM" id="SSF53822">
    <property type="entry name" value="Periplasmic binding protein-like I"/>
    <property type="match status" value="1"/>
</dbReference>
<name>A0A5B9DLM0_9HYPH</name>
<keyword evidence="4" id="KW-0804">Transcription</keyword>
<evidence type="ECO:0000259" key="5">
    <source>
        <dbReference type="PROSITE" id="PS50932"/>
    </source>
</evidence>
<proteinExistence type="predicted"/>
<dbReference type="Pfam" id="PF13377">
    <property type="entry name" value="Peripla_BP_3"/>
    <property type="match status" value="1"/>
</dbReference>
<sequence>MSTISKVAERAGVSRTTVSHVLNHADRVSKPLRERVLAAIEELGYVPNPQAQSLRTGRTNLVAIFIPDILNPYFTELVKTVQTEIEASGMDTLVFNTDVPGGHPELHGREYLKQLSRKRVDGVIVADFALHGMLDQIEQIDLPVVFIGPLDSPGIDSVSLDDYGGGYLMGTHLARAGHRRIAHVTGPTAFRESGARSAGFEQALADHGVPLDPTLRFEGSFLPPSGQAAVGWLCDTHAEALPSAVFFANSLMAIGALTEFYDRGIRVPGDIAVATFDHIAQLEYVRPRLTTVGNSPEVLARRATQMLLDRLGGDVGQASRRETVPCVLMEYETA</sequence>
<dbReference type="Pfam" id="PF00356">
    <property type="entry name" value="LacI"/>
    <property type="match status" value="1"/>
</dbReference>
<keyword evidence="1" id="KW-0678">Repressor</keyword>
<evidence type="ECO:0000313" key="7">
    <source>
        <dbReference type="Proteomes" id="UP000321062"/>
    </source>
</evidence>
<dbReference type="SMART" id="SM00354">
    <property type="entry name" value="HTH_LACI"/>
    <property type="match status" value="1"/>
</dbReference>
<evidence type="ECO:0000256" key="2">
    <source>
        <dbReference type="ARBA" id="ARBA00023015"/>
    </source>
</evidence>
<dbReference type="KEGG" id="yti:FNA67_07720"/>
<dbReference type="InterPro" id="IPR000843">
    <property type="entry name" value="HTH_LacI"/>
</dbReference>
<dbReference type="SUPFAM" id="SSF47413">
    <property type="entry name" value="lambda repressor-like DNA-binding domains"/>
    <property type="match status" value="1"/>
</dbReference>
<dbReference type="AlphaFoldDB" id="A0A5B9DLM0"/>
<protein>
    <submittedName>
        <fullName evidence="6">LacI family transcriptional regulator</fullName>
    </submittedName>
</protein>
<dbReference type="Gene3D" id="3.40.50.2300">
    <property type="match status" value="2"/>
</dbReference>